<dbReference type="AlphaFoldDB" id="A0A2W4UA54"/>
<sequence length="103" mass="11530">MSEKVNPLLGRAAELNEYATSDLSVEESLAGGASVDDLIAAGVLYDDYDPENNSKYCFTPEETLEEIPDGPPLPEEEFQVLLNFSFRHSSKTRKKSNRSRTWT</sequence>
<protein>
    <submittedName>
        <fullName evidence="1">Uncharacterized protein</fullName>
    </submittedName>
</protein>
<gene>
    <name evidence="1" type="ORF">DCF25_10120</name>
</gene>
<proteinExistence type="predicted"/>
<accession>A0A2W4UA54</accession>
<evidence type="ECO:0000313" key="2">
    <source>
        <dbReference type="Proteomes" id="UP000249354"/>
    </source>
</evidence>
<dbReference type="EMBL" id="QBMC01000058">
    <property type="protein sequence ID" value="PZO18176.1"/>
    <property type="molecule type" value="Genomic_DNA"/>
</dbReference>
<organism evidence="1 2">
    <name type="scientific">Leptolyngbya foveolarum</name>
    <dbReference type="NCBI Taxonomy" id="47253"/>
    <lineage>
        <taxon>Bacteria</taxon>
        <taxon>Bacillati</taxon>
        <taxon>Cyanobacteriota</taxon>
        <taxon>Cyanophyceae</taxon>
        <taxon>Leptolyngbyales</taxon>
        <taxon>Leptolyngbyaceae</taxon>
        <taxon>Leptolyngbya group</taxon>
        <taxon>Leptolyngbya</taxon>
    </lineage>
</organism>
<reference evidence="1 2" key="2">
    <citation type="submission" date="2018-06" db="EMBL/GenBank/DDBJ databases">
        <title>Metagenomic assembly of (sub)arctic Cyanobacteria and their associated microbiome from non-axenic cultures.</title>
        <authorList>
            <person name="Baurain D."/>
        </authorList>
    </citation>
    <scope>NUCLEOTIDE SEQUENCE [LARGE SCALE GENOMIC DNA]</scope>
    <source>
        <strain evidence="1">ULC129bin1</strain>
    </source>
</reference>
<name>A0A2W4UA54_9CYAN</name>
<evidence type="ECO:0000313" key="1">
    <source>
        <dbReference type="EMBL" id="PZO18176.1"/>
    </source>
</evidence>
<reference evidence="2" key="1">
    <citation type="submission" date="2018-04" db="EMBL/GenBank/DDBJ databases">
        <authorList>
            <person name="Cornet L."/>
        </authorList>
    </citation>
    <scope>NUCLEOTIDE SEQUENCE [LARGE SCALE GENOMIC DNA]</scope>
</reference>
<dbReference type="Proteomes" id="UP000249354">
    <property type="component" value="Unassembled WGS sequence"/>
</dbReference>
<comment type="caution">
    <text evidence="1">The sequence shown here is derived from an EMBL/GenBank/DDBJ whole genome shotgun (WGS) entry which is preliminary data.</text>
</comment>